<protein>
    <submittedName>
        <fullName evidence="2">Kinase-like domain-containing protein</fullName>
    </submittedName>
</protein>
<name>A0A5C3MMA1_9AGAR</name>
<evidence type="ECO:0000259" key="1">
    <source>
        <dbReference type="Pfam" id="PF01636"/>
    </source>
</evidence>
<dbReference type="EMBL" id="ML213590">
    <property type="protein sequence ID" value="TFK45088.1"/>
    <property type="molecule type" value="Genomic_DNA"/>
</dbReference>
<dbReference type="CDD" id="cd05120">
    <property type="entry name" value="APH_ChoK_like"/>
    <property type="match status" value="1"/>
</dbReference>
<reference evidence="2 3" key="1">
    <citation type="journal article" date="2019" name="Nat. Ecol. Evol.">
        <title>Megaphylogeny resolves global patterns of mushroom evolution.</title>
        <authorList>
            <person name="Varga T."/>
            <person name="Krizsan K."/>
            <person name="Foldi C."/>
            <person name="Dima B."/>
            <person name="Sanchez-Garcia M."/>
            <person name="Sanchez-Ramirez S."/>
            <person name="Szollosi G.J."/>
            <person name="Szarkandi J.G."/>
            <person name="Papp V."/>
            <person name="Albert L."/>
            <person name="Andreopoulos W."/>
            <person name="Angelini C."/>
            <person name="Antonin V."/>
            <person name="Barry K.W."/>
            <person name="Bougher N.L."/>
            <person name="Buchanan P."/>
            <person name="Buyck B."/>
            <person name="Bense V."/>
            <person name="Catcheside P."/>
            <person name="Chovatia M."/>
            <person name="Cooper J."/>
            <person name="Damon W."/>
            <person name="Desjardin D."/>
            <person name="Finy P."/>
            <person name="Geml J."/>
            <person name="Haridas S."/>
            <person name="Hughes K."/>
            <person name="Justo A."/>
            <person name="Karasinski D."/>
            <person name="Kautmanova I."/>
            <person name="Kiss B."/>
            <person name="Kocsube S."/>
            <person name="Kotiranta H."/>
            <person name="LaButti K.M."/>
            <person name="Lechner B.E."/>
            <person name="Liimatainen K."/>
            <person name="Lipzen A."/>
            <person name="Lukacs Z."/>
            <person name="Mihaltcheva S."/>
            <person name="Morgado L.N."/>
            <person name="Niskanen T."/>
            <person name="Noordeloos M.E."/>
            <person name="Ohm R.A."/>
            <person name="Ortiz-Santana B."/>
            <person name="Ovrebo C."/>
            <person name="Racz N."/>
            <person name="Riley R."/>
            <person name="Savchenko A."/>
            <person name="Shiryaev A."/>
            <person name="Soop K."/>
            <person name="Spirin V."/>
            <person name="Szebenyi C."/>
            <person name="Tomsovsky M."/>
            <person name="Tulloss R.E."/>
            <person name="Uehling J."/>
            <person name="Grigoriev I.V."/>
            <person name="Vagvolgyi C."/>
            <person name="Papp T."/>
            <person name="Martin F.M."/>
            <person name="Miettinen O."/>
            <person name="Hibbett D.S."/>
            <person name="Nagy L.G."/>
        </authorList>
    </citation>
    <scope>NUCLEOTIDE SEQUENCE [LARGE SCALE GENOMIC DNA]</scope>
    <source>
        <strain evidence="2 3">CBS 166.37</strain>
    </source>
</reference>
<dbReference type="STRING" id="68775.A0A5C3MMA1"/>
<evidence type="ECO:0000313" key="2">
    <source>
        <dbReference type="EMBL" id="TFK45088.1"/>
    </source>
</evidence>
<keyword evidence="3" id="KW-1185">Reference proteome</keyword>
<dbReference type="PANTHER" id="PTHR21310">
    <property type="entry name" value="AMINOGLYCOSIDE PHOSPHOTRANSFERASE-RELATED-RELATED"/>
    <property type="match status" value="1"/>
</dbReference>
<dbReference type="InterPro" id="IPR002575">
    <property type="entry name" value="Aminoglycoside_PTrfase"/>
</dbReference>
<dbReference type="Proteomes" id="UP000308652">
    <property type="component" value="Unassembled WGS sequence"/>
</dbReference>
<keyword evidence="2" id="KW-0418">Kinase</keyword>
<organism evidence="2 3">
    <name type="scientific">Crucibulum laeve</name>
    <dbReference type="NCBI Taxonomy" id="68775"/>
    <lineage>
        <taxon>Eukaryota</taxon>
        <taxon>Fungi</taxon>
        <taxon>Dikarya</taxon>
        <taxon>Basidiomycota</taxon>
        <taxon>Agaricomycotina</taxon>
        <taxon>Agaricomycetes</taxon>
        <taxon>Agaricomycetidae</taxon>
        <taxon>Agaricales</taxon>
        <taxon>Agaricineae</taxon>
        <taxon>Nidulariaceae</taxon>
        <taxon>Crucibulum</taxon>
    </lineage>
</organism>
<sequence>MSQKFVATETNALQCSPAVAFTAAPDPRRIDPVDNPRLQEAGCIAITHEKKYYEFLEDDKNQVFMKRNLTPSEYLVNRAGNLVIPKLPRERMENEVAAIRYIQEHTTIPTPNIRCAFEDHGRYYIITDVVPGATLAQLSEEQKAVVIKELDEYVAQLHSITSSIMGGFSGRVCLPYRISEAIDHDDVLKFREAETPEFVLCHNDLSQHNVIVDEETLKVNAILDWEYAGFYPREFDSPFYYRPGPSAAIEDEKDDVPELLKVLDKWRVV</sequence>
<accession>A0A5C3MMA1</accession>
<dbReference type="AlphaFoldDB" id="A0A5C3MMA1"/>
<dbReference type="OrthoDB" id="8300194at2759"/>
<keyword evidence="2" id="KW-0808">Transferase</keyword>
<gene>
    <name evidence="2" type="ORF">BDQ12DRAFT_695355</name>
</gene>
<dbReference type="SUPFAM" id="SSF56112">
    <property type="entry name" value="Protein kinase-like (PK-like)"/>
    <property type="match status" value="1"/>
</dbReference>
<dbReference type="InterPro" id="IPR051678">
    <property type="entry name" value="AGP_Transferase"/>
</dbReference>
<dbReference type="PANTHER" id="PTHR21310:SF15">
    <property type="entry name" value="AMINOGLYCOSIDE PHOSPHOTRANSFERASE DOMAIN-CONTAINING PROTEIN"/>
    <property type="match status" value="1"/>
</dbReference>
<dbReference type="InterPro" id="IPR011009">
    <property type="entry name" value="Kinase-like_dom_sf"/>
</dbReference>
<evidence type="ECO:0000313" key="3">
    <source>
        <dbReference type="Proteomes" id="UP000308652"/>
    </source>
</evidence>
<proteinExistence type="predicted"/>
<feature type="domain" description="Aminoglycoside phosphotransferase" evidence="1">
    <location>
        <begin position="88"/>
        <end position="236"/>
    </location>
</feature>
<dbReference type="Gene3D" id="3.90.1200.10">
    <property type="match status" value="1"/>
</dbReference>
<dbReference type="Pfam" id="PF01636">
    <property type="entry name" value="APH"/>
    <property type="match status" value="1"/>
</dbReference>
<dbReference type="GO" id="GO:0016301">
    <property type="term" value="F:kinase activity"/>
    <property type="evidence" value="ECO:0007669"/>
    <property type="project" value="UniProtKB-KW"/>
</dbReference>